<dbReference type="CDD" id="cd02850">
    <property type="entry name" value="E_set_Cellulase_N"/>
    <property type="match status" value="1"/>
</dbReference>
<dbReference type="STRING" id="715226.ABI_32950"/>
<dbReference type="GO" id="GO:0000272">
    <property type="term" value="P:polysaccharide catabolic process"/>
    <property type="evidence" value="ECO:0007669"/>
    <property type="project" value="UniProtKB-KW"/>
</dbReference>
<dbReference type="Gene3D" id="1.50.10.10">
    <property type="match status" value="1"/>
</dbReference>
<dbReference type="OrthoDB" id="5936802at2"/>
<dbReference type="Pfam" id="PF00759">
    <property type="entry name" value="Glyco_hydro_9"/>
    <property type="match status" value="1"/>
</dbReference>
<evidence type="ECO:0000256" key="3">
    <source>
        <dbReference type="ARBA" id="ARBA00023326"/>
    </source>
</evidence>
<feature type="domain" description="Cellulase Ig-like" evidence="6">
    <location>
        <begin position="263"/>
        <end position="340"/>
    </location>
</feature>
<dbReference type="eggNOG" id="COG0726">
    <property type="taxonomic scope" value="Bacteria"/>
</dbReference>
<dbReference type="InterPro" id="IPR012341">
    <property type="entry name" value="6hp_glycosidase-like_sf"/>
</dbReference>
<dbReference type="InterPro" id="IPR013783">
    <property type="entry name" value="Ig-like_fold"/>
</dbReference>
<evidence type="ECO:0000259" key="5">
    <source>
        <dbReference type="Pfam" id="PF00759"/>
    </source>
</evidence>
<dbReference type="RefSeq" id="WP_006274079.1">
    <property type="nucleotide sequence ID" value="NZ_GL883079.1"/>
</dbReference>
<dbReference type="GO" id="GO:0008810">
    <property type="term" value="F:cellulase activity"/>
    <property type="evidence" value="ECO:0007669"/>
    <property type="project" value="InterPro"/>
</dbReference>
<dbReference type="InterPro" id="IPR008928">
    <property type="entry name" value="6-hairpin_glycosidase_sf"/>
</dbReference>
<accession>F4QPZ2</accession>
<feature type="signal peptide" evidence="4">
    <location>
        <begin position="1"/>
        <end position="21"/>
    </location>
</feature>
<proteinExistence type="inferred from homology"/>
<name>F4QPZ2_9CAUL</name>
<dbReference type="Proteomes" id="UP000006512">
    <property type="component" value="Unassembled WGS sequence"/>
</dbReference>
<dbReference type="InterPro" id="IPR014756">
    <property type="entry name" value="Ig_E-set"/>
</dbReference>
<keyword evidence="3" id="KW-0624">Polysaccharide degradation</keyword>
<comment type="similarity">
    <text evidence="1">Belongs to the glycosyl hydrolase 9 (cellulase E) family.</text>
</comment>
<dbReference type="SUPFAM" id="SSF81296">
    <property type="entry name" value="E set domains"/>
    <property type="match status" value="1"/>
</dbReference>
<keyword evidence="4" id="KW-0732">Signal</keyword>
<feature type="chain" id="PRO_5003314318" evidence="4">
    <location>
        <begin position="22"/>
        <end position="823"/>
    </location>
</feature>
<dbReference type="AlphaFoldDB" id="F4QPZ2"/>
<organism evidence="7 8">
    <name type="scientific">Asticcacaulis biprosthecium C19</name>
    <dbReference type="NCBI Taxonomy" id="715226"/>
    <lineage>
        <taxon>Bacteria</taxon>
        <taxon>Pseudomonadati</taxon>
        <taxon>Pseudomonadota</taxon>
        <taxon>Alphaproteobacteria</taxon>
        <taxon>Caulobacterales</taxon>
        <taxon>Caulobacteraceae</taxon>
        <taxon>Asticcacaulis</taxon>
    </lineage>
</organism>
<evidence type="ECO:0000313" key="7">
    <source>
        <dbReference type="EMBL" id="EGF90279.1"/>
    </source>
</evidence>
<dbReference type="Gene3D" id="2.60.40.10">
    <property type="entry name" value="Immunoglobulins"/>
    <property type="match status" value="1"/>
</dbReference>
<gene>
    <name evidence="7" type="ORF">ABI_32950</name>
</gene>
<keyword evidence="8" id="KW-1185">Reference proteome</keyword>
<keyword evidence="7" id="KW-0378">Hydrolase</keyword>
<reference evidence="8" key="1">
    <citation type="submission" date="2011-03" db="EMBL/GenBank/DDBJ databases">
        <title>Draft genome sequence of Brevundimonas diminuta.</title>
        <authorList>
            <person name="Brown P.J.B."/>
            <person name="Buechlein A."/>
            <person name="Hemmerich C."/>
            <person name="Brun Y.V."/>
        </authorList>
    </citation>
    <scope>NUCLEOTIDE SEQUENCE [LARGE SCALE GENOMIC DNA]</scope>
    <source>
        <strain evidence="8">C19</strain>
    </source>
</reference>
<feature type="domain" description="Glycoside hydrolase family 9" evidence="5">
    <location>
        <begin position="423"/>
        <end position="641"/>
    </location>
</feature>
<dbReference type="HOGENOM" id="CLU_340062_0_0_5"/>
<evidence type="ECO:0000256" key="4">
    <source>
        <dbReference type="SAM" id="SignalP"/>
    </source>
</evidence>
<sequence>MRIPVLMSALCALVCAAPAIAGPLKLNDKGYFETRGVNVMVFSNWYDGLFSDAKISGVEIIHQGVRTATNGDVRLMPTPGQWDEIGQMSDRKFDPATGIIETTLTYPAYDFTYVMRAVPKGEGVEITINLDKPLPAALEGRAGFNLEFLPAAYFRKSYMADNKAGSFPLYPSGPMKTLADGKTEPLPLASGRSFVLAPEDATRRVTVTSADPINLYDGRNQAQNGWYVLRGLIPAGKTGAVISWTVTPNSDPNWVRPAMIAHSQLGYAPQGRKVAVIELDRNDTSPASARLLEVSADGATTPVLTADAKPWGQYLRYDYRTFDFSSVTKPGLYMIEYGSQRTATFRIDPAIYAEAWQPTLEVFMPVQMDHMFVNEAYRVWHGDPHRDDALQAPLNQDHIDLYASKDTTDTRFKPFEHIPGLNVGGWLDAGDFDIRTQTNYGVVRNLVETWELFGIDRDQTTIDQDRRYVDIHVPDGQADMLQQIRHGAIQLIAQFDSVGHAINGIVEPDVAQYTHLGDAVTKTDGLIYDPSLKAGEVVGNRSGTRDDRWAFTNKSSSLNYGSIAALAASSRALRGFDDPLADKALGIATRVWDEEQSHPPIIFQHGNTTGGPILNEELTAAVELLITTKDPKYAKRIEALWPQVEKAFPPNADLIAKVIPYMPKGFKARVRPAVIAYAAEVKKMSTANPFGVPITEAGWAGSGRVIDFGLTNAWLNSQFPDVIGTESVFAALEFLHGTHPGSNVSFVSGIGTVSKEVAYGANRADFSFIAGGVVPGVLILKPDFPENKEDWPFLWGENEYVISQAPIYIQLVHRARALSEGVK</sequence>
<dbReference type="EMBL" id="GL883079">
    <property type="protein sequence ID" value="EGF90279.1"/>
    <property type="molecule type" value="Genomic_DNA"/>
</dbReference>
<dbReference type="SUPFAM" id="SSF48208">
    <property type="entry name" value="Six-hairpin glycosidases"/>
    <property type="match status" value="1"/>
</dbReference>
<keyword evidence="2" id="KW-0119">Carbohydrate metabolism</keyword>
<evidence type="ECO:0000256" key="1">
    <source>
        <dbReference type="ARBA" id="ARBA00007072"/>
    </source>
</evidence>
<protein>
    <submittedName>
        <fullName evidence="7">Glycoside hydrolase family protein</fullName>
    </submittedName>
</protein>
<evidence type="ECO:0000313" key="8">
    <source>
        <dbReference type="Proteomes" id="UP000006512"/>
    </source>
</evidence>
<dbReference type="Pfam" id="PF02927">
    <property type="entry name" value="CelD_N"/>
    <property type="match status" value="1"/>
</dbReference>
<evidence type="ECO:0000259" key="6">
    <source>
        <dbReference type="Pfam" id="PF02927"/>
    </source>
</evidence>
<dbReference type="InterPro" id="IPR004197">
    <property type="entry name" value="Cellulase_Ig-like"/>
</dbReference>
<dbReference type="InterPro" id="IPR001701">
    <property type="entry name" value="Glyco_hydro_9"/>
</dbReference>
<evidence type="ECO:0000256" key="2">
    <source>
        <dbReference type="ARBA" id="ARBA00023277"/>
    </source>
</evidence>